<organism evidence="8 9">
    <name type="scientific">Candidatus Desulfosporosinus infrequens</name>
    <dbReference type="NCBI Taxonomy" id="2043169"/>
    <lineage>
        <taxon>Bacteria</taxon>
        <taxon>Bacillati</taxon>
        <taxon>Bacillota</taxon>
        <taxon>Clostridia</taxon>
        <taxon>Eubacteriales</taxon>
        <taxon>Desulfitobacteriaceae</taxon>
        <taxon>Desulfosporosinus</taxon>
    </lineage>
</organism>
<name>A0A2U3LBJ1_9FIRM</name>
<dbReference type="InterPro" id="IPR032466">
    <property type="entry name" value="Metal_Hydrolase"/>
</dbReference>
<evidence type="ECO:0000256" key="5">
    <source>
        <dbReference type="PIRSR" id="PIRSR611778-50"/>
    </source>
</evidence>
<feature type="modified residue" description="N6-carboxylysine" evidence="5">
    <location>
        <position position="150"/>
    </location>
</feature>
<dbReference type="Gene3D" id="3.20.20.140">
    <property type="entry name" value="Metal-dependent hydrolases"/>
    <property type="match status" value="1"/>
</dbReference>
<dbReference type="Pfam" id="PF00449">
    <property type="entry name" value="Urease_alpha"/>
    <property type="match status" value="1"/>
</dbReference>
<dbReference type="InterPro" id="IPR006680">
    <property type="entry name" value="Amidohydro-rel"/>
</dbReference>
<reference evidence="9" key="1">
    <citation type="submission" date="2018-02" db="EMBL/GenBank/DDBJ databases">
        <authorList>
            <person name="Hausmann B."/>
        </authorList>
    </citation>
    <scope>NUCLEOTIDE SEQUENCE [LARGE SCALE GENOMIC DNA]</scope>
    <source>
        <strain evidence="9">Peat soil MAG SbF1</strain>
    </source>
</reference>
<dbReference type="GO" id="GO:0005737">
    <property type="term" value="C:cytoplasm"/>
    <property type="evidence" value="ECO:0007669"/>
    <property type="project" value="InterPro"/>
</dbReference>
<dbReference type="CDD" id="cd01314">
    <property type="entry name" value="D-HYD"/>
    <property type="match status" value="1"/>
</dbReference>
<evidence type="ECO:0000256" key="1">
    <source>
        <dbReference type="ARBA" id="ARBA00001947"/>
    </source>
</evidence>
<dbReference type="InterPro" id="IPR011059">
    <property type="entry name" value="Metal-dep_hydrolase_composite"/>
</dbReference>
<dbReference type="OrthoDB" id="9765462at2"/>
<gene>
    <name evidence="8" type="primary">hyuA</name>
    <name evidence="8" type="ORF">SBF1_4450001</name>
</gene>
<dbReference type="PANTHER" id="PTHR11647:SF1">
    <property type="entry name" value="COLLAPSIN RESPONSE MEDIATOR PROTEIN"/>
    <property type="match status" value="1"/>
</dbReference>
<evidence type="ECO:0000256" key="2">
    <source>
        <dbReference type="ARBA" id="ARBA00008829"/>
    </source>
</evidence>
<feature type="domain" description="Urease alpha-subunit N-terminal" evidence="6">
    <location>
        <begin position="1"/>
        <end position="34"/>
    </location>
</feature>
<dbReference type="GO" id="GO:0046872">
    <property type="term" value="F:metal ion binding"/>
    <property type="evidence" value="ECO:0007669"/>
    <property type="project" value="UniProtKB-KW"/>
</dbReference>
<proteinExistence type="inferred from homology"/>
<dbReference type="InterPro" id="IPR050378">
    <property type="entry name" value="Metallo-dep_Hydrolases_sf"/>
</dbReference>
<dbReference type="Pfam" id="PF01979">
    <property type="entry name" value="Amidohydro_1"/>
    <property type="match status" value="1"/>
</dbReference>
<dbReference type="GO" id="GO:0016810">
    <property type="term" value="F:hydrolase activity, acting on carbon-nitrogen (but not peptide) bonds"/>
    <property type="evidence" value="ECO:0007669"/>
    <property type="project" value="InterPro"/>
</dbReference>
<evidence type="ECO:0000256" key="4">
    <source>
        <dbReference type="ARBA" id="ARBA00022801"/>
    </source>
</evidence>
<evidence type="ECO:0000259" key="7">
    <source>
        <dbReference type="Pfam" id="PF01979"/>
    </source>
</evidence>
<evidence type="ECO:0000313" key="8">
    <source>
        <dbReference type="EMBL" id="SPF49305.1"/>
    </source>
</evidence>
<feature type="domain" description="Amidohydrolase-related" evidence="7">
    <location>
        <begin position="49"/>
        <end position="433"/>
    </location>
</feature>
<evidence type="ECO:0000259" key="6">
    <source>
        <dbReference type="Pfam" id="PF00449"/>
    </source>
</evidence>
<accession>A0A2U3LBJ1</accession>
<dbReference type="NCBIfam" id="TIGR02033">
    <property type="entry name" value="D-hydantoinase"/>
    <property type="match status" value="1"/>
</dbReference>
<dbReference type="SUPFAM" id="SSF51338">
    <property type="entry name" value="Composite domain of metallo-dependent hydrolases"/>
    <property type="match status" value="1"/>
</dbReference>
<dbReference type="EMBL" id="OMOF01000385">
    <property type="protein sequence ID" value="SPF49305.1"/>
    <property type="molecule type" value="Genomic_DNA"/>
</dbReference>
<comment type="PTM">
    <text evidence="5">Carbamylation allows a single lysine to coordinate two divalent metal cations.</text>
</comment>
<dbReference type="InterPro" id="IPR011778">
    <property type="entry name" value="Hydantoinase/dihydroPyrase"/>
</dbReference>
<dbReference type="SUPFAM" id="SSF51556">
    <property type="entry name" value="Metallo-dependent hydrolases"/>
    <property type="match status" value="1"/>
</dbReference>
<keyword evidence="3" id="KW-0479">Metal-binding</keyword>
<dbReference type="Gene3D" id="2.30.40.10">
    <property type="entry name" value="Urease, subunit C, domain 1"/>
    <property type="match status" value="1"/>
</dbReference>
<dbReference type="Proteomes" id="UP000238916">
    <property type="component" value="Unassembled WGS sequence"/>
</dbReference>
<evidence type="ECO:0000256" key="3">
    <source>
        <dbReference type="ARBA" id="ARBA00022723"/>
    </source>
</evidence>
<sequence length="460" mass="50807">MDLIIKNGTIISPTETYQADIAVRDGKIIAIGKDFPEAGATVIDAQGKLVLPGAIDVHTHLAMPFGGTTSADSYLSGTRAAACGGVTTVFDYPVQRKGMSILSLINEKKAVCAAEACVDFAFHCCITDLNGGEILVEMEKAVEEGVTSFKCFFVYKKEGLMVDDATFACLLLRAKEIGAMINIHAENPDLIDLFIEQFKQEGKTSPWYHYLSRPEFVEAEGDIRAIHWAKNLEAPLYIVHMADKEGLEAALDAKREGHEVYVETCPQYLEFTSEVYKREDGRNFVCSPPMKGQESQDALWKAIKTGGIDTIATDHCPFQSYEKDWGKDDFTKIPNGCAGIENMYPYMLAAANRGKLSFNKVVELCASNPARIFGCTQKGSLTVGKDADIVIYDPEKDFTITVSAMHSDYDHTIWEGKELHGYPVMTFLRGKLVYQDGDFVGEPGWGKFVKRVGSKSKSKR</sequence>
<dbReference type="FunFam" id="3.20.20.140:FF:000174">
    <property type="entry name" value="Dihydropyrimidinase-related protein 2"/>
    <property type="match status" value="1"/>
</dbReference>
<dbReference type="AlphaFoldDB" id="A0A2U3LBJ1"/>
<comment type="similarity">
    <text evidence="2">Belongs to the metallo-dependent hydrolases superfamily. Hydantoinase/dihydropyrimidinase family.</text>
</comment>
<comment type="cofactor">
    <cofactor evidence="1">
        <name>Zn(2+)</name>
        <dbReference type="ChEBI" id="CHEBI:29105"/>
    </cofactor>
</comment>
<dbReference type="InterPro" id="IPR011612">
    <property type="entry name" value="Urease_alpha_N_dom"/>
</dbReference>
<protein>
    <submittedName>
        <fullName evidence="8">D-hydantoinase</fullName>
        <ecNumber evidence="8">3.5.2.-</ecNumber>
    </submittedName>
</protein>
<evidence type="ECO:0000313" key="9">
    <source>
        <dbReference type="Proteomes" id="UP000238916"/>
    </source>
</evidence>
<dbReference type="EC" id="3.5.2.-" evidence="8"/>
<keyword evidence="4 8" id="KW-0378">Hydrolase</keyword>
<dbReference type="PANTHER" id="PTHR11647">
    <property type="entry name" value="HYDRANTOINASE/DIHYDROPYRIMIDINASE FAMILY MEMBER"/>
    <property type="match status" value="1"/>
</dbReference>